<proteinExistence type="predicted"/>
<keyword evidence="2" id="KW-1185">Reference proteome</keyword>
<dbReference type="GeneID" id="120267653"/>
<evidence type="ECO:0000256" key="1">
    <source>
        <dbReference type="SAM" id="Phobius"/>
    </source>
</evidence>
<feature type="transmembrane region" description="Helical" evidence="1">
    <location>
        <begin position="177"/>
        <end position="194"/>
    </location>
</feature>
<evidence type="ECO:0000313" key="2">
    <source>
        <dbReference type="Proteomes" id="UP001515500"/>
    </source>
</evidence>
<dbReference type="AlphaFoldDB" id="A0AB40BUX2"/>
<protein>
    <submittedName>
        <fullName evidence="3">Uncharacterized protein LOC120267653</fullName>
    </submittedName>
</protein>
<keyword evidence="1" id="KW-0812">Transmembrane</keyword>
<feature type="transmembrane region" description="Helical" evidence="1">
    <location>
        <begin position="57"/>
        <end position="75"/>
    </location>
</feature>
<sequence length="196" mass="22241">MTSAAMADLQHHHPLHQIAQSPTHKLLLKQWIKEEDLILRRVALKESRIDSIRREIAALYCSFFALHSTLILILLSSAGPSSCRRSWIPLLCSLLCSIAIAWAIRYKTDAERHAERLLERDREDGMLLARCVAELKKKGVGFDLMKEVDALRRAKSLRVEREATVVRRFSARDCASLFLFAASCAVLGLTRFVLCN</sequence>
<dbReference type="Proteomes" id="UP001515500">
    <property type="component" value="Chromosome 8"/>
</dbReference>
<feature type="transmembrane region" description="Helical" evidence="1">
    <location>
        <begin position="87"/>
        <end position="106"/>
    </location>
</feature>
<dbReference type="PANTHER" id="PTHR33287">
    <property type="entry name" value="OS03G0453550 PROTEIN"/>
    <property type="match status" value="1"/>
</dbReference>
<keyword evidence="1" id="KW-0472">Membrane</keyword>
<organism evidence="2 3">
    <name type="scientific">Dioscorea cayennensis subsp. rotundata</name>
    <name type="common">White Guinea yam</name>
    <name type="synonym">Dioscorea rotundata</name>
    <dbReference type="NCBI Taxonomy" id="55577"/>
    <lineage>
        <taxon>Eukaryota</taxon>
        <taxon>Viridiplantae</taxon>
        <taxon>Streptophyta</taxon>
        <taxon>Embryophyta</taxon>
        <taxon>Tracheophyta</taxon>
        <taxon>Spermatophyta</taxon>
        <taxon>Magnoliopsida</taxon>
        <taxon>Liliopsida</taxon>
        <taxon>Dioscoreales</taxon>
        <taxon>Dioscoreaceae</taxon>
        <taxon>Dioscorea</taxon>
    </lineage>
</organism>
<dbReference type="PANTHER" id="PTHR33287:SF11">
    <property type="entry name" value="OS03G0778400 PROTEIN"/>
    <property type="match status" value="1"/>
</dbReference>
<dbReference type="RefSeq" id="XP_039131261.1">
    <property type="nucleotide sequence ID" value="XM_039275327.1"/>
</dbReference>
<accession>A0AB40BUX2</accession>
<gene>
    <name evidence="3" type="primary">LOC120267653</name>
</gene>
<reference evidence="3" key="1">
    <citation type="submission" date="2025-08" db="UniProtKB">
        <authorList>
            <consortium name="RefSeq"/>
        </authorList>
    </citation>
    <scope>IDENTIFICATION</scope>
</reference>
<name>A0AB40BUX2_DIOCR</name>
<keyword evidence="1" id="KW-1133">Transmembrane helix</keyword>
<evidence type="ECO:0000313" key="3">
    <source>
        <dbReference type="RefSeq" id="XP_039131261.1"/>
    </source>
</evidence>